<dbReference type="KEGG" id="hazt:108665821"/>
<evidence type="ECO:0000256" key="5">
    <source>
        <dbReference type="ARBA" id="ARBA00023136"/>
    </source>
</evidence>
<evidence type="ECO:0000256" key="6">
    <source>
        <dbReference type="SAM" id="Phobius"/>
    </source>
</evidence>
<evidence type="ECO:0000256" key="3">
    <source>
        <dbReference type="ARBA" id="ARBA00022692"/>
    </source>
</evidence>
<feature type="transmembrane region" description="Helical" evidence="6">
    <location>
        <begin position="100"/>
        <end position="122"/>
    </location>
</feature>
<dbReference type="PANTHER" id="PTHR16007">
    <property type="entry name" value="EPIDIDYMAL MEMBRANE PROTEIN E9-RELATED"/>
    <property type="match status" value="1"/>
</dbReference>
<evidence type="ECO:0000256" key="2">
    <source>
        <dbReference type="ARBA" id="ARBA00006948"/>
    </source>
</evidence>
<dbReference type="InterPro" id="IPR006904">
    <property type="entry name" value="DUF716"/>
</dbReference>
<dbReference type="OrthoDB" id="551896at2759"/>
<sequence>MDPSIGKGPVSNHSMHPEAIGRGGMTHSALEALLLDPGTLAGHVIPGLLFMFFGLFWTYSILYKYHVARRGAILLGKGSYKSSHKNTLFSTYYACHCTNVSVDAIIAFVCAIIVFIGEFIWGFRGGEFVVMSNTHHMCIYFFYGLAAFIHILVCRKHPIPADSDYAAMIVACIVEALMFQGHIDGRGPINAKIHMLLVYTVTVSAGFLVLEMAARRNVLICLARASSFLVQGQWFFTGGFILYPPSFMPTWDDNSRPQMALVTTLFAVNIALAIIGTLMMNYSIVLRVNCMDAHTISRILNKSDMRSQINSLPNIDPGKPLISESDGEC</sequence>
<gene>
    <name evidence="8" type="primary">LOC108665821</name>
</gene>
<name>A0A8B7N3F1_HYAAZ</name>
<keyword evidence="3 6" id="KW-0812">Transmembrane</keyword>
<reference evidence="8" key="1">
    <citation type="submission" date="2025-08" db="UniProtKB">
        <authorList>
            <consortium name="RefSeq"/>
        </authorList>
    </citation>
    <scope>IDENTIFICATION</scope>
    <source>
        <tissue evidence="8">Whole organism</tissue>
    </source>
</reference>
<feature type="transmembrane region" description="Helical" evidence="6">
    <location>
        <begin position="165"/>
        <end position="183"/>
    </location>
</feature>
<dbReference type="RefSeq" id="XP_018008115.1">
    <property type="nucleotide sequence ID" value="XM_018152626.2"/>
</dbReference>
<dbReference type="OMA" id="WHYALAI"/>
<feature type="transmembrane region" description="Helical" evidence="6">
    <location>
        <begin position="40"/>
        <end position="62"/>
    </location>
</feature>
<feature type="transmembrane region" description="Helical" evidence="6">
    <location>
        <begin position="222"/>
        <end position="243"/>
    </location>
</feature>
<dbReference type="Proteomes" id="UP000694843">
    <property type="component" value="Unplaced"/>
</dbReference>
<dbReference type="GO" id="GO:0016020">
    <property type="term" value="C:membrane"/>
    <property type="evidence" value="ECO:0007669"/>
    <property type="project" value="UniProtKB-SubCell"/>
</dbReference>
<keyword evidence="4 6" id="KW-1133">Transmembrane helix</keyword>
<dbReference type="PANTHER" id="PTHR16007:SF15">
    <property type="entry name" value="TRANSMEMBRANE PROTEIN 45B"/>
    <property type="match status" value="1"/>
</dbReference>
<feature type="transmembrane region" description="Helical" evidence="6">
    <location>
        <begin position="134"/>
        <end position="153"/>
    </location>
</feature>
<evidence type="ECO:0000313" key="7">
    <source>
        <dbReference type="Proteomes" id="UP000694843"/>
    </source>
</evidence>
<keyword evidence="7" id="KW-1185">Reference proteome</keyword>
<protein>
    <submittedName>
        <fullName evidence="8">Transmembrane protein 45B-like</fullName>
    </submittedName>
</protein>
<dbReference type="GeneID" id="108665821"/>
<feature type="transmembrane region" description="Helical" evidence="6">
    <location>
        <begin position="259"/>
        <end position="279"/>
    </location>
</feature>
<dbReference type="AlphaFoldDB" id="A0A8B7N3F1"/>
<comment type="subcellular location">
    <subcellularLocation>
        <location evidence="1">Membrane</location>
        <topology evidence="1">Multi-pass membrane protein</topology>
    </subcellularLocation>
</comment>
<comment type="similarity">
    <text evidence="2">Belongs to the TMEM45 family.</text>
</comment>
<keyword evidence="5 6" id="KW-0472">Membrane</keyword>
<evidence type="ECO:0000256" key="4">
    <source>
        <dbReference type="ARBA" id="ARBA00022989"/>
    </source>
</evidence>
<proteinExistence type="inferred from homology"/>
<organism evidence="7 8">
    <name type="scientific">Hyalella azteca</name>
    <name type="common">Amphipod</name>
    <dbReference type="NCBI Taxonomy" id="294128"/>
    <lineage>
        <taxon>Eukaryota</taxon>
        <taxon>Metazoa</taxon>
        <taxon>Ecdysozoa</taxon>
        <taxon>Arthropoda</taxon>
        <taxon>Crustacea</taxon>
        <taxon>Multicrustacea</taxon>
        <taxon>Malacostraca</taxon>
        <taxon>Eumalacostraca</taxon>
        <taxon>Peracarida</taxon>
        <taxon>Amphipoda</taxon>
        <taxon>Senticaudata</taxon>
        <taxon>Talitrida</taxon>
        <taxon>Talitroidea</taxon>
        <taxon>Hyalellidae</taxon>
        <taxon>Hyalella</taxon>
    </lineage>
</organism>
<feature type="transmembrane region" description="Helical" evidence="6">
    <location>
        <begin position="189"/>
        <end position="210"/>
    </location>
</feature>
<evidence type="ECO:0000256" key="1">
    <source>
        <dbReference type="ARBA" id="ARBA00004141"/>
    </source>
</evidence>
<accession>A0A8B7N3F1</accession>
<evidence type="ECO:0000313" key="8">
    <source>
        <dbReference type="RefSeq" id="XP_018008115.1"/>
    </source>
</evidence>
<dbReference type="Pfam" id="PF04819">
    <property type="entry name" value="DUF716"/>
    <property type="match status" value="1"/>
</dbReference>
<dbReference type="InterPro" id="IPR042127">
    <property type="entry name" value="TMEM45"/>
</dbReference>